<name>S2EIN4_9ARCH</name>
<dbReference type="EMBL" id="AHJG01000286">
    <property type="protein sequence ID" value="EPA04582.1"/>
    <property type="molecule type" value="Genomic_DNA"/>
</dbReference>
<evidence type="ECO:0000313" key="1">
    <source>
        <dbReference type="EMBL" id="EPA04582.1"/>
    </source>
</evidence>
<accession>S2EIN4</accession>
<dbReference type="Proteomes" id="UP000014065">
    <property type="component" value="Unassembled WGS sequence"/>
</dbReference>
<comment type="caution">
    <text evidence="1">The sequence shown here is derived from an EMBL/GenBank/DDBJ whole genome shotgun (WGS) entry which is preliminary data.</text>
</comment>
<dbReference type="AlphaFoldDB" id="S2EIN4"/>
<gene>
    <name evidence="1" type="ORF">BG20_I1807</name>
</gene>
<organism evidence="1 2">
    <name type="scientific">Candidatus Nitrosarchaeum limnium BG20</name>
    <dbReference type="NCBI Taxonomy" id="859192"/>
    <lineage>
        <taxon>Archaea</taxon>
        <taxon>Nitrososphaerota</taxon>
        <taxon>Nitrososphaeria</taxon>
        <taxon>Nitrosopumilales</taxon>
        <taxon>Nitrosopumilaceae</taxon>
        <taxon>Nitrosarchaeum</taxon>
    </lineage>
</organism>
<evidence type="ECO:0000313" key="2">
    <source>
        <dbReference type="Proteomes" id="UP000014065"/>
    </source>
</evidence>
<reference evidence="1 2" key="1">
    <citation type="journal article" date="2012" name="J. Bacteriol.">
        <title>Genome Sequence of "Candidatus Nitrosoarchaeum limnia" BG20, a Low-Salinity Ammonia-Oxidizing Archaeon from the San Francisco Bay Estuary.</title>
        <authorList>
            <person name="Mosier A.C."/>
            <person name="Allen E.E."/>
            <person name="Kim M."/>
            <person name="Ferriera S."/>
            <person name="Francis C.A."/>
        </authorList>
    </citation>
    <scope>NUCLEOTIDE SEQUENCE [LARGE SCALE GENOMIC DNA]</scope>
    <source>
        <strain evidence="1 2">BG20</strain>
    </source>
</reference>
<keyword evidence="2" id="KW-1185">Reference proteome</keyword>
<protein>
    <submittedName>
        <fullName evidence="1">Uncharacterized protein</fullName>
    </submittedName>
</protein>
<proteinExistence type="predicted"/>
<sequence>MSETNQIDLNKLHHIVLRETENDTIQEIDPDFYRILSDFIR</sequence>